<dbReference type="Gene3D" id="3.10.180.20">
    <property type="entry name" value="N-Acetylglucosaminyltransferase I, Domain 2"/>
    <property type="match status" value="1"/>
</dbReference>
<dbReference type="AlphaFoldDB" id="A0A915EVN7"/>
<dbReference type="PANTHER" id="PTHR10468">
    <property type="entry name" value="PROTEIN O-LINKED-MANNOSE BETA-1,2-N-ACETYLGLUCOSAMINYLTRANSFERASE 1/ALPHA-1,3-MANNOSYL-GLYCOPROTEIN 2-BETA-N-ACETYLGLUCOSAMINYLTRANSFERASE"/>
    <property type="match status" value="1"/>
</dbReference>
<keyword evidence="12 17" id="KW-0464">Manganese</keyword>
<dbReference type="WBParaSite" id="jg9496">
    <property type="protein sequence ID" value="jg9496"/>
    <property type="gene ID" value="jg9496"/>
</dbReference>
<protein>
    <recommendedName>
        <fullName evidence="14 17">Alpha-1,3-mannosyl-glycoprotein 2-beta-N-acetylglucosaminyltransferase</fullName>
        <shortName evidence="17">GNT-I</shortName>
        <shortName evidence="17">GlcNAc-T I</shortName>
        <ecNumber evidence="14 17">2.4.1.101</ecNumber>
    </recommendedName>
    <alternativeName>
        <fullName evidence="15 17">N-glycosyl-oligosaccharide-glycoprotein N-acetylglucosaminyltransferase I</fullName>
    </alternativeName>
</protein>
<evidence type="ECO:0000256" key="7">
    <source>
        <dbReference type="ARBA" id="ARBA00022723"/>
    </source>
</evidence>
<sequence length="316" mass="37528">MAKSVRNYFYISQHYKWSLDKVFNQMNYKTVIITEDDLDLSNDFFSYFSATQRLLYEDPSIWTDFFPGLGWMMTSKLWAELSSNWPNIYWDDWMRQTDVRKDRVCIRPEISRTLHNMQVAGKGSSNGLFKNYLMSIRLPTESVEFSLLDLDRLKKENFDVQFGKMVTEAKEISVAELLAKQPKGKLSAESAYRIVYKDPREYRRIANQFKLMTDFRMGVPRTAYFGVVTFMHNNIRFYLVHANLKLEEGCAAFNSSSKIYDVEWEKMSRYLDFAEVYCKPSRWKGKCDPKDAAMIDWFDKKRLRKRLESWGELKAF</sequence>
<dbReference type="InterPro" id="IPR029044">
    <property type="entry name" value="Nucleotide-diphossugar_trans"/>
</dbReference>
<proteinExistence type="inferred from homology"/>
<evidence type="ECO:0000256" key="4">
    <source>
        <dbReference type="ARBA" id="ARBA00022676"/>
    </source>
</evidence>
<comment type="function">
    <text evidence="13 17">Initiates complex N-linked carbohydrate formation. Essential for the conversion of high-mannose to hybrid and complex N-glycans.</text>
</comment>
<evidence type="ECO:0000256" key="6">
    <source>
        <dbReference type="ARBA" id="ARBA00022692"/>
    </source>
</evidence>
<dbReference type="GO" id="GO:0030145">
    <property type="term" value="F:manganese ion binding"/>
    <property type="evidence" value="ECO:0007669"/>
    <property type="project" value="UniProtKB-UniRule"/>
</dbReference>
<dbReference type="GO" id="GO:0000139">
    <property type="term" value="C:Golgi membrane"/>
    <property type="evidence" value="ECO:0007669"/>
    <property type="project" value="UniProtKB-SubCell"/>
</dbReference>
<evidence type="ECO:0000256" key="9">
    <source>
        <dbReference type="ARBA" id="ARBA00022989"/>
    </source>
</evidence>
<dbReference type="EC" id="2.4.1.101" evidence="14 17"/>
<dbReference type="GO" id="GO:0006487">
    <property type="term" value="P:protein N-linked glycosylation"/>
    <property type="evidence" value="ECO:0007669"/>
    <property type="project" value="TreeGrafter"/>
</dbReference>
<comment type="cofactor">
    <cofactor evidence="17">
        <name>Mn(2+)</name>
        <dbReference type="ChEBI" id="CHEBI:29035"/>
    </cofactor>
    <text evidence="17">The cofactor is mostly bound to the substrate.</text>
</comment>
<dbReference type="PANTHER" id="PTHR10468:SF3">
    <property type="entry name" value="ALPHA-1,3-MANNOSYL-GLYCOPROTEIN 2-BETA-N-ACETYLGLUCOSAMINYLTRANSFERASE"/>
    <property type="match status" value="1"/>
</dbReference>
<dbReference type="InterPro" id="IPR052261">
    <property type="entry name" value="Glycosyltransferase_13"/>
</dbReference>
<reference evidence="19" key="1">
    <citation type="submission" date="2022-11" db="UniProtKB">
        <authorList>
            <consortium name="WormBaseParasite"/>
        </authorList>
    </citation>
    <scope>IDENTIFICATION</scope>
</reference>
<evidence type="ECO:0000256" key="8">
    <source>
        <dbReference type="ARBA" id="ARBA00022968"/>
    </source>
</evidence>
<evidence type="ECO:0000256" key="2">
    <source>
        <dbReference type="ARBA" id="ARBA00004922"/>
    </source>
</evidence>
<keyword evidence="7 17" id="KW-0479">Metal-binding</keyword>
<evidence type="ECO:0000256" key="17">
    <source>
        <dbReference type="RuleBase" id="RU368119"/>
    </source>
</evidence>
<evidence type="ECO:0000256" key="10">
    <source>
        <dbReference type="ARBA" id="ARBA00023034"/>
    </source>
</evidence>
<evidence type="ECO:0000313" key="19">
    <source>
        <dbReference type="WBParaSite" id="jg9496"/>
    </source>
</evidence>
<keyword evidence="5" id="KW-0808">Transferase</keyword>
<keyword evidence="10 17" id="KW-0333">Golgi apparatus</keyword>
<comment type="pathway">
    <text evidence="2 17">Protein modification; protein glycosylation.</text>
</comment>
<dbReference type="GO" id="GO:0003827">
    <property type="term" value="F:alpha-1,3-mannosylglycoprotein 2-beta-N-acetylglucosaminyltransferase activity"/>
    <property type="evidence" value="ECO:0007669"/>
    <property type="project" value="UniProtKB-UniRule"/>
</dbReference>
<accession>A0A915EVN7</accession>
<name>A0A915EVN7_9BILA</name>
<comment type="subcellular location">
    <subcellularLocation>
        <location evidence="1 17">Golgi apparatus membrane</location>
        <topology evidence="1 17">Single-pass type II membrane protein</topology>
    </subcellularLocation>
</comment>
<evidence type="ECO:0000256" key="16">
    <source>
        <dbReference type="ARBA" id="ARBA00049421"/>
    </source>
</evidence>
<keyword evidence="8 17" id="KW-0735">Signal-anchor</keyword>
<keyword evidence="4 17" id="KW-0328">Glycosyltransferase</keyword>
<comment type="similarity">
    <text evidence="3 17">Belongs to the glycosyltransferase 13 family.</text>
</comment>
<keyword evidence="6" id="KW-0812">Transmembrane</keyword>
<evidence type="ECO:0000313" key="18">
    <source>
        <dbReference type="Proteomes" id="UP000887574"/>
    </source>
</evidence>
<evidence type="ECO:0000256" key="3">
    <source>
        <dbReference type="ARBA" id="ARBA00006492"/>
    </source>
</evidence>
<dbReference type="Pfam" id="PF03071">
    <property type="entry name" value="GNT-I"/>
    <property type="match status" value="1"/>
</dbReference>
<evidence type="ECO:0000256" key="15">
    <source>
        <dbReference type="ARBA" id="ARBA00041712"/>
    </source>
</evidence>
<dbReference type="InterPro" id="IPR004139">
    <property type="entry name" value="Glyco_trans_13"/>
</dbReference>
<evidence type="ECO:0000256" key="12">
    <source>
        <dbReference type="ARBA" id="ARBA00023211"/>
    </source>
</evidence>
<dbReference type="SUPFAM" id="SSF53448">
    <property type="entry name" value="Nucleotide-diphospho-sugar transferases"/>
    <property type="match status" value="1"/>
</dbReference>
<evidence type="ECO:0000256" key="5">
    <source>
        <dbReference type="ARBA" id="ARBA00022679"/>
    </source>
</evidence>
<evidence type="ECO:0000256" key="1">
    <source>
        <dbReference type="ARBA" id="ARBA00004323"/>
    </source>
</evidence>
<keyword evidence="11" id="KW-0472">Membrane</keyword>
<evidence type="ECO:0000256" key="14">
    <source>
        <dbReference type="ARBA" id="ARBA00038949"/>
    </source>
</evidence>
<evidence type="ECO:0000256" key="13">
    <source>
        <dbReference type="ARBA" id="ARBA00037706"/>
    </source>
</evidence>
<dbReference type="Gene3D" id="3.90.550.10">
    <property type="entry name" value="Spore Coat Polysaccharide Biosynthesis Protein SpsA, Chain A"/>
    <property type="match status" value="2"/>
</dbReference>
<comment type="catalytic activity">
    <reaction evidence="16 17">
        <text>N(4)-(alpha-D-Man-(1-&gt;3)-[alpha-D-Man-(1-&gt;3)-[alpha-D-Man-(1-&gt;6)]-alpha-D-Man-(1-&gt;6)]-beta-D-Man-(1-&gt;4)-beta-D-GlcNAc-(1-&gt;4)-beta-D-GlcNAc)-L-asparaginyl-[protein] (N-glucan mannose isomer 5A1,2) + UDP-N-acetyl-alpha-D-glucosamine = N(4)-{beta-D-GlcNAc-(1-&gt;2)-alpha-D-Man-(1-&gt;3)-[alpha-D-Man-(1-&gt;3)-[alpha-D-Man-(1-&gt;6)]-alpha-D-Man-(1-&gt;6)]-beta-D-Man-(1-&gt;4)-beta-D-GlcNAc-(1-&gt;4)-beta-D-GlcNAc}-L-asparaginyl-[protein] + UDP + H(+)</text>
        <dbReference type="Rhea" id="RHEA:11456"/>
        <dbReference type="Rhea" id="RHEA-COMP:14367"/>
        <dbReference type="Rhea" id="RHEA-COMP:14368"/>
        <dbReference type="ChEBI" id="CHEBI:15378"/>
        <dbReference type="ChEBI" id="CHEBI:57705"/>
        <dbReference type="ChEBI" id="CHEBI:58223"/>
        <dbReference type="ChEBI" id="CHEBI:59087"/>
        <dbReference type="ChEBI" id="CHEBI:60625"/>
        <dbReference type="EC" id="2.4.1.101"/>
    </reaction>
</comment>
<evidence type="ECO:0000256" key="11">
    <source>
        <dbReference type="ARBA" id="ARBA00023136"/>
    </source>
</evidence>
<keyword evidence="9" id="KW-1133">Transmembrane helix</keyword>
<organism evidence="18 19">
    <name type="scientific">Ditylenchus dipsaci</name>
    <dbReference type="NCBI Taxonomy" id="166011"/>
    <lineage>
        <taxon>Eukaryota</taxon>
        <taxon>Metazoa</taxon>
        <taxon>Ecdysozoa</taxon>
        <taxon>Nematoda</taxon>
        <taxon>Chromadorea</taxon>
        <taxon>Rhabditida</taxon>
        <taxon>Tylenchina</taxon>
        <taxon>Tylenchomorpha</taxon>
        <taxon>Sphaerularioidea</taxon>
        <taxon>Anguinidae</taxon>
        <taxon>Anguininae</taxon>
        <taxon>Ditylenchus</taxon>
    </lineage>
</organism>
<keyword evidence="18" id="KW-1185">Reference proteome</keyword>
<dbReference type="Proteomes" id="UP000887574">
    <property type="component" value="Unplaced"/>
</dbReference>